<sequence>MSFVSSILSKFLDQYIEKVDKSQVNVSLIKGHAELREISFTPNLFSSFGVPLTIKDSRVGQIIIDFPSMNNSNETAYFKAINVDLYAIPDWSALNKVPINSVADLIQSMEDEKKATKADKRKVWDGWFEKVIDSATIDIRNVRLHVEFTNWDKTTSTITLFFDSLKMNTVDSDGNVIILTDKPEVLTKRIMLSSFSIAEYQNVEPFENFEKLNNIEYNFLNQNSFTFTMVHDRRKDSSFFNTFNLVIDPILFDLSQQQYFAFQHLIGELSKSRIRQKFQSCMRPLSEKMNEKYYIKMWSYLHRCAIKIRRPVEFRPDIALNFLKKRKDYSQSFMRSINKKQFVKKSIKKNGDDLTYLLIQYSAILMRRKERMIKLDKKDFATITSEDLRFFSDDSFRFNLTVQGICLKIPSFVMISVNNINLVLEKKGENIKVNLEVKDWMIDDINKGYQVVQIKENSNNFIMFKLDSLDNPAILEISKLKVDFRSSFLKLLSTFFVNEEKNHIKLTKQESSALNSSIINESSIINIVQLNEDTTTTDDTSIMDAEEDSDNDEDEEDEDEDDDDINNQKVKSSSINQILIKLNPKTLMKFNIILNGFLVTYTTDNESSQHLITSEIEQIKLKNYSQKSTETILNIKSKMLLGSIKVDDAVISEGFSLKTSTLGVIDEYYFLGDLVTKLDVDNAKIDVNSNIVDKVSNVLASFRDNTQSGSTKIYSDHKIYANCSNISVIINTGMNSLVLSIAGMNMNPSVELTDITILNHNNPQITIPSLCFNKWPIIETDLLKINLNSYEFFNFLDEVNLISRQMTQLTNALSARKPEIENEADTEAKTNDPKEQINVIAHSIDYQMGDQANSMKLNDVNITLSEEFILKIGSLGLYDSENKQFLFCDNEINMSMNSNKVKTAISVIIPCLNMNFIWKNVNDMINYFHDSRDKIQQTNNETDSSRNELTKVESTESVKNHELVITIQNDNASIKIDDTYTLLIDKLKVEYSASDRSKLSLDFVKVDIDNLLEVNNFNFQIDSGYIFNINASSINANLSEAKAAKIFKLSVINGVVELAKKYRSKKNKDFIVNIKDFTFSESSTDLHLIIPVVTFTLNSTHSIGALHIPSIKLERLVLDNIKLFLLFDSIDYNTDDIESIFALDRASEPKQTKVKLTSLILNINSIDFDYAHYFVMRIFNSSKIYSKFILKTDKKEEENNDNSNDSELKISGKIDQINIRENNLSDSISLFALTFKKRKEATEFKCKSINCIELVKVKEDKDNPNFFVIQQTNSKTNIKLSPLDVFLNINTMKTLTNINESLSSLIKTDFDEKLNQSQEKEDKLINNKKENAPSTSLNIECNEIQVHFPFEDDPLFEKHDLIISFKLSSDILTNSYKSFSLTGLKMFFTNYQKQMKFLPLFSNGSFLIKIHDNNTDTENYDFSLIEIETGNFNVNISVLDIFELQMIINNFRKSFTSLLNPKTYSIPIQETNKKKLMLTAMNTTILVKPMKFSLCEENRSSLIFNPIFTLNIEAKSATLNLQNQAQSFSIDLIFSIYHMNLLDGKFETFMAPTYLLISYSNSDSNTAYFGLSIKSAIDFNITPHSFRSIMKFIEKFDNKEQILLLKNESKFNYKPEYWVKNNLNSAILVKYHKQEEYRKAESELYVNPLDNLPMCEFHKDSLVTFQYKSIQGSFSPKNLIFPIFFKTISVSTVSHENYSQSIVFNSPLSIQNKLDCKVLIYIKTEKDYAKFTELLPKGKYPLHFEENEYIVFSDFESIIKDKTKRTFMQKKKPEKTKFKFDSQNLPQSFAMSLHKVPKVISIQDVKTKKSIYFSIKINNDQRSNTRVYEIVPSFSVKNLLPCPIFTQLYNRDNTKINEDTIILQSQDEKQINSINYDTQAIQICLSFDITQFPKPIMIKLDDFNNIFACNNSVAIQIRKKFKSDQKEIVIFTPCAIFNNTEETIFFSPSESKSEGKKVLPFNFAFYGLESYSDNDKSMKIDISVNNSLKKLKAIDCLRLNANCTTINLPRSDNYRLFYPINCSITLGKYPMNDTHVITFTPYLYVVNNLPFDFTLVPITSSKIESIDKYYHSIDKLHQSIEDEARNMILDSFQIPRVSGNDEKGVPIKWISKDGMFLFSSSKYANNPIIQLNRITRTIFIVKNRKERFYIELNIYEDKSTLYAHFQVPSYPVPLVINNSLDTPILVYQNIKPCQNKLLVEANTSSLFAFDEPFINNKQLYIEIHSKNKKDNTGLSYIPYLFSMEEQLSPLISNEDNFIISTTIISTNNSKMIRVRNRDDIVSYQNSLRGFLSIDSFHISLSQNKMNEIALFSMKNILAEFCQDTKNSYITFSIESIQLDNQNPEAKIPVCLVGTGKNLLNKDEKMDKFVKFYSIFPRGVPFFSVINYMSIQIQPIFIIPESNLIANIISFFTSVFKNKTNNNDNMMMIEPSFNSVTVNKTMIAYFELNPISFVVNIPNEGGNDRDNIANVMRYMNMFSLNRFAISVPKLFVSEFNDNISYLVELFRDFYGNEIMKQFTKNVVVKMVTSSLIRFKKLHFIPLSSNHNHNVNTNLCDNRKQIFGYFNQIELNDVAKQSQFYFNQTPDVISLILDHHITKKELSNVLIYHPKSDKSNQKPNENNNELSSKDRLVIGIQNDSNGSNVNNADLIKIFKANDIERIRMLPISPIYSCLGNSDKADQYHLKIQTEILKDKKLQGQITKFIVHSNSNNLIFCVTNEYVLIFDIKNTDFKLSNKIKLNKFDSVSTSGSVVSLKSNDPKIGQIDFTLTKEENAKLLESFINTQKTVISIFGRDISLM</sequence>
<reference evidence="2 3" key="1">
    <citation type="submission" date="2024-04" db="EMBL/GenBank/DDBJ databases">
        <title>Tritrichomonas musculus Genome.</title>
        <authorList>
            <person name="Alves-Ferreira E."/>
            <person name="Grigg M."/>
            <person name="Lorenzi H."/>
            <person name="Galac M."/>
        </authorList>
    </citation>
    <scope>NUCLEOTIDE SEQUENCE [LARGE SCALE GENOMIC DNA]</scope>
    <source>
        <strain evidence="2 3">EAF2021</strain>
    </source>
</reference>
<evidence type="ECO:0000313" key="2">
    <source>
        <dbReference type="EMBL" id="KAK8883735.1"/>
    </source>
</evidence>
<gene>
    <name evidence="2" type="ORF">M9Y10_042833</name>
</gene>
<keyword evidence="3" id="KW-1185">Reference proteome</keyword>
<feature type="region of interest" description="Disordered" evidence="1">
    <location>
        <begin position="2607"/>
        <end position="2626"/>
    </location>
</feature>
<organism evidence="2 3">
    <name type="scientific">Tritrichomonas musculus</name>
    <dbReference type="NCBI Taxonomy" id="1915356"/>
    <lineage>
        <taxon>Eukaryota</taxon>
        <taxon>Metamonada</taxon>
        <taxon>Parabasalia</taxon>
        <taxon>Tritrichomonadida</taxon>
        <taxon>Tritrichomonadidae</taxon>
        <taxon>Tritrichomonas</taxon>
    </lineage>
</organism>
<feature type="region of interest" description="Disordered" evidence="1">
    <location>
        <begin position="535"/>
        <end position="568"/>
    </location>
</feature>
<dbReference type="Proteomes" id="UP001470230">
    <property type="component" value="Unassembled WGS sequence"/>
</dbReference>
<evidence type="ECO:0000313" key="3">
    <source>
        <dbReference type="Proteomes" id="UP001470230"/>
    </source>
</evidence>
<protein>
    <recommendedName>
        <fullName evidence="4">Chorein N-terminal domain-containing protein</fullName>
    </recommendedName>
</protein>
<name>A0ABR2JY13_9EUKA</name>
<feature type="compositionally biased region" description="Polar residues" evidence="1">
    <location>
        <begin position="2615"/>
        <end position="2624"/>
    </location>
</feature>
<evidence type="ECO:0000256" key="1">
    <source>
        <dbReference type="SAM" id="MobiDB-lite"/>
    </source>
</evidence>
<evidence type="ECO:0008006" key="4">
    <source>
        <dbReference type="Google" id="ProtNLM"/>
    </source>
</evidence>
<proteinExistence type="predicted"/>
<feature type="compositionally biased region" description="Acidic residues" evidence="1">
    <location>
        <begin position="544"/>
        <end position="565"/>
    </location>
</feature>
<dbReference type="EMBL" id="JAPFFF010000008">
    <property type="protein sequence ID" value="KAK8883735.1"/>
    <property type="molecule type" value="Genomic_DNA"/>
</dbReference>
<accession>A0ABR2JY13</accession>
<comment type="caution">
    <text evidence="2">The sequence shown here is derived from an EMBL/GenBank/DDBJ whole genome shotgun (WGS) entry which is preliminary data.</text>
</comment>